<dbReference type="InterPro" id="IPR016163">
    <property type="entry name" value="Ald_DH_C"/>
</dbReference>
<organism evidence="6 7">
    <name type="scientific">Gulosibacter faecalis</name>
    <dbReference type="NCBI Taxonomy" id="272240"/>
    <lineage>
        <taxon>Bacteria</taxon>
        <taxon>Bacillati</taxon>
        <taxon>Actinomycetota</taxon>
        <taxon>Actinomycetes</taxon>
        <taxon>Micrococcales</taxon>
        <taxon>Microbacteriaceae</taxon>
        <taxon>Gulosibacter</taxon>
    </lineage>
</organism>
<accession>A0ABW5V2E3</accession>
<protein>
    <submittedName>
        <fullName evidence="6">Phenylacetic acid degradation bifunctional protein PaaZ</fullName>
    </submittedName>
</protein>
<sequence length="711" mass="75806">MTSTATEQETQPGFVPSYVLGDWWSPEPGAAAQVVRDASTGEEIARVSTDGLDLAAVVDYARTTGRVTLGELTIHQRAMRLKQLALYLTERKPQLYDVSYRSGATKVDNLIDVDGGIGVLFTLSSKARRELPNANVVIDGALEPLSADGSFVGEHIYARMPGVTAEINAFNFPVWGMLEKFAPAFIAGIPSIVKPATPTGYITEACVRLMVESGLLPAGSLQLISGSARDLLDHLDYRDSVAFTGSKATADRLRQHPNVAEGGVHFNAEADSLNAAILGPDAEVDSPEFEAFVRSVVTEVQAKAGQKCTAIRRVIVPNALVEPVIDAIARRLDEKVHVGDPRAEGTTMGALASLEQLADVRSAVDRLIAGGGEVVYGSNEREPDSASAFMSPVVLKWDNNRAEALHATEAFGPVTSVTGYDTLPEAIDLAALGAGSLVATIATNDPDVARELTTGISGHHGRVHLLNRQTAKTSTGHGSPMPHLVHGGPGRAGGGEELGGVRSIFHYMQRSALQGSPDLLTEVTGQWHPGAAQRRVGAPAYGGTPEGEALPDGATAVHPFRKSVETLKLGDAFVSELRQATLQEITDFANTTGDIFYAHTNPKAAEANPFFPGIVAHGYLLISWAAGLFVAPGRSAVYANYGMERLRFLTPVGVDDEVRVELTAKRITPRETEDYAEVVWDAVLRNQRDEVVATYDVLTLVAKREEQALGG</sequence>
<dbReference type="InterPro" id="IPR011966">
    <property type="entry name" value="PaaN-DH"/>
</dbReference>
<dbReference type="NCBIfam" id="TIGR02278">
    <property type="entry name" value="PaaN-DH"/>
    <property type="match status" value="1"/>
</dbReference>
<dbReference type="SUPFAM" id="SSF54637">
    <property type="entry name" value="Thioesterase/thiol ester dehydrase-isomerase"/>
    <property type="match status" value="1"/>
</dbReference>
<feature type="domain" description="Aldehyde dehydrogenase" evidence="4">
    <location>
        <begin position="33"/>
        <end position="508"/>
    </location>
</feature>
<comment type="similarity">
    <text evidence="2">Belongs to the aldehyde dehydrogenase family.</text>
</comment>
<dbReference type="InterPro" id="IPR029069">
    <property type="entry name" value="HotDog_dom_sf"/>
</dbReference>
<dbReference type="CDD" id="cd07128">
    <property type="entry name" value="ALDH_MaoC-N"/>
    <property type="match status" value="1"/>
</dbReference>
<dbReference type="SUPFAM" id="SSF53720">
    <property type="entry name" value="ALDH-like"/>
    <property type="match status" value="1"/>
</dbReference>
<dbReference type="EMBL" id="JBHUNE010000008">
    <property type="protein sequence ID" value="MFD2758979.1"/>
    <property type="molecule type" value="Genomic_DNA"/>
</dbReference>
<evidence type="ECO:0000256" key="3">
    <source>
        <dbReference type="ARBA" id="ARBA00023002"/>
    </source>
</evidence>
<keyword evidence="7" id="KW-1185">Reference proteome</keyword>
<dbReference type="PANTHER" id="PTHR43111:SF1">
    <property type="entry name" value="ALDEHYDE DEHYDROGENASE B-RELATED"/>
    <property type="match status" value="1"/>
</dbReference>
<comment type="similarity">
    <text evidence="1">Belongs to the enoyl-CoA hydratase/isomerase family.</text>
</comment>
<evidence type="ECO:0000259" key="5">
    <source>
        <dbReference type="Pfam" id="PF01575"/>
    </source>
</evidence>
<evidence type="ECO:0000259" key="4">
    <source>
        <dbReference type="Pfam" id="PF00171"/>
    </source>
</evidence>
<evidence type="ECO:0000313" key="7">
    <source>
        <dbReference type="Proteomes" id="UP001597492"/>
    </source>
</evidence>
<dbReference type="Proteomes" id="UP001597492">
    <property type="component" value="Unassembled WGS sequence"/>
</dbReference>
<dbReference type="Pfam" id="PF00171">
    <property type="entry name" value="Aldedh"/>
    <property type="match status" value="1"/>
</dbReference>
<dbReference type="PANTHER" id="PTHR43111">
    <property type="entry name" value="ALDEHYDE DEHYDROGENASE B-RELATED"/>
    <property type="match status" value="1"/>
</dbReference>
<reference evidence="7" key="1">
    <citation type="journal article" date="2019" name="Int. J. Syst. Evol. Microbiol.">
        <title>The Global Catalogue of Microorganisms (GCM) 10K type strain sequencing project: providing services to taxonomists for standard genome sequencing and annotation.</title>
        <authorList>
            <consortium name="The Broad Institute Genomics Platform"/>
            <consortium name="The Broad Institute Genome Sequencing Center for Infectious Disease"/>
            <person name="Wu L."/>
            <person name="Ma J."/>
        </authorList>
    </citation>
    <scope>NUCLEOTIDE SEQUENCE [LARGE SCALE GENOMIC DNA]</scope>
    <source>
        <strain evidence="7">TISTR 1514</strain>
    </source>
</reference>
<dbReference type="Gene3D" id="3.40.605.10">
    <property type="entry name" value="Aldehyde Dehydrogenase, Chain A, domain 1"/>
    <property type="match status" value="1"/>
</dbReference>
<dbReference type="Gene3D" id="3.40.309.10">
    <property type="entry name" value="Aldehyde Dehydrogenase, Chain A, domain 2"/>
    <property type="match status" value="1"/>
</dbReference>
<dbReference type="InterPro" id="IPR002539">
    <property type="entry name" value="MaoC-like_dom"/>
</dbReference>
<dbReference type="InterPro" id="IPR016161">
    <property type="entry name" value="Ald_DH/histidinol_DH"/>
</dbReference>
<dbReference type="Pfam" id="PF01575">
    <property type="entry name" value="MaoC_dehydratas"/>
    <property type="match status" value="1"/>
</dbReference>
<dbReference type="NCBIfam" id="NF008868">
    <property type="entry name" value="PRK11903.1"/>
    <property type="match status" value="1"/>
</dbReference>
<comment type="caution">
    <text evidence="6">The sequence shown here is derived from an EMBL/GenBank/DDBJ whole genome shotgun (WGS) entry which is preliminary data.</text>
</comment>
<keyword evidence="3" id="KW-0560">Oxidoreductase</keyword>
<evidence type="ECO:0000256" key="2">
    <source>
        <dbReference type="ARBA" id="ARBA00009986"/>
    </source>
</evidence>
<evidence type="ECO:0000313" key="6">
    <source>
        <dbReference type="EMBL" id="MFD2758979.1"/>
    </source>
</evidence>
<evidence type="ECO:0000256" key="1">
    <source>
        <dbReference type="ARBA" id="ARBA00005254"/>
    </source>
</evidence>
<dbReference type="RefSeq" id="WP_019617439.1">
    <property type="nucleotide sequence ID" value="NZ_JBHUNE010000008.1"/>
</dbReference>
<dbReference type="Gene3D" id="3.10.129.10">
    <property type="entry name" value="Hotdog Thioesterase"/>
    <property type="match status" value="1"/>
</dbReference>
<dbReference type="InterPro" id="IPR016162">
    <property type="entry name" value="Ald_DH_N"/>
</dbReference>
<name>A0ABW5V2E3_9MICO</name>
<feature type="domain" description="MaoC-like" evidence="5">
    <location>
        <begin position="579"/>
        <end position="671"/>
    </location>
</feature>
<dbReference type="InterPro" id="IPR015590">
    <property type="entry name" value="Aldehyde_DH_dom"/>
</dbReference>
<proteinExistence type="inferred from homology"/>
<gene>
    <name evidence="6" type="primary">paaZ</name>
    <name evidence="6" type="ORF">ACFSW7_11400</name>
</gene>